<evidence type="ECO:0000313" key="21">
    <source>
        <dbReference type="EMBL" id="UOK09676.1"/>
    </source>
</evidence>
<evidence type="ECO:0000256" key="7">
    <source>
        <dbReference type="ARBA" id="ARBA00022660"/>
    </source>
</evidence>
<proteinExistence type="inferred from homology"/>
<evidence type="ECO:0000256" key="13">
    <source>
        <dbReference type="ARBA" id="ARBA00023027"/>
    </source>
</evidence>
<feature type="transmembrane region" description="Helical" evidence="19">
    <location>
        <begin position="50"/>
        <end position="69"/>
    </location>
</feature>
<comment type="catalytic activity">
    <reaction evidence="18">
        <text>a ubiquinone + NADH + 5 H(+)(in) = a ubiquinol + NAD(+) + 4 H(+)(out)</text>
        <dbReference type="Rhea" id="RHEA:29091"/>
        <dbReference type="Rhea" id="RHEA-COMP:9565"/>
        <dbReference type="Rhea" id="RHEA-COMP:9566"/>
        <dbReference type="ChEBI" id="CHEBI:15378"/>
        <dbReference type="ChEBI" id="CHEBI:16389"/>
        <dbReference type="ChEBI" id="CHEBI:17976"/>
        <dbReference type="ChEBI" id="CHEBI:57540"/>
        <dbReference type="ChEBI" id="CHEBI:57945"/>
        <dbReference type="EC" id="7.1.1.2"/>
    </reaction>
</comment>
<evidence type="ECO:0000256" key="18">
    <source>
        <dbReference type="ARBA" id="ARBA00049551"/>
    </source>
</evidence>
<evidence type="ECO:0000256" key="12">
    <source>
        <dbReference type="ARBA" id="ARBA00022989"/>
    </source>
</evidence>
<keyword evidence="9" id="KW-0999">Mitochondrion inner membrane</keyword>
<gene>
    <name evidence="21" type="primary">nad2</name>
</gene>
<evidence type="ECO:0000256" key="16">
    <source>
        <dbReference type="ARBA" id="ARBA00023136"/>
    </source>
</evidence>
<sequence>MLWYILILSIILTIYSKNWIMFWIFLELNTFSFIYILFNNKFNYNSSSSAIIYFIMSFFSTFLILLNFLNYSNIMLMESNFMFNIGLLIKLGVAPFHFWIIQMAKNCSMFQFSILMTIQKIIPISFLMSLLQLKIIFPLTIISLIFLYDLLNSNSIKSIVISSSIVNNNWMIMLCACNYQILLTYFYTYSFIIFQFMYFCMKLNMKNLNNMKKKINLSMLIFSLIGIPPFLGFYIKLISVFHFINLFSTILIMLILIMSIIISYMYLKMIFIPSMMNWNSNFNMNLKILFINLILPMLLFI</sequence>
<dbReference type="InterPro" id="IPR001750">
    <property type="entry name" value="ND/Mrp_TM"/>
</dbReference>
<dbReference type="PANTHER" id="PTHR46552">
    <property type="entry name" value="NADH-UBIQUINONE OXIDOREDUCTASE CHAIN 2"/>
    <property type="match status" value="1"/>
</dbReference>
<evidence type="ECO:0000256" key="2">
    <source>
        <dbReference type="ARBA" id="ARBA00004448"/>
    </source>
</evidence>
<evidence type="ECO:0000256" key="4">
    <source>
        <dbReference type="ARBA" id="ARBA00012944"/>
    </source>
</evidence>
<feature type="domain" description="NADH:quinone oxidoreductase/Mrp antiporter transmembrane" evidence="20">
    <location>
        <begin position="16"/>
        <end position="260"/>
    </location>
</feature>
<dbReference type="PANTHER" id="PTHR46552:SF1">
    <property type="entry name" value="NADH-UBIQUINONE OXIDOREDUCTASE CHAIN 2"/>
    <property type="match status" value="1"/>
</dbReference>
<keyword evidence="14" id="KW-0830">Ubiquinone</keyword>
<feature type="transmembrane region" description="Helical" evidence="19">
    <location>
        <begin position="241"/>
        <end position="264"/>
    </location>
</feature>
<keyword evidence="7" id="KW-0679">Respiratory chain</keyword>
<keyword evidence="13" id="KW-0520">NAD</keyword>
<comment type="function">
    <text evidence="1">Core subunit of the mitochondrial membrane respiratory chain NADH dehydrogenase (Complex I) that is believed to belong to the minimal assembly required for catalysis. Complex I functions in the transfer of electrons from NADH to the respiratory chain. The immediate electron acceptor for the enzyme is believed to be ubiquinone.</text>
</comment>
<keyword evidence="8 19" id="KW-0812">Transmembrane</keyword>
<dbReference type="AlphaFoldDB" id="A0A8T9JEN1"/>
<dbReference type="GO" id="GO:0008137">
    <property type="term" value="F:NADH dehydrogenase (ubiquinone) activity"/>
    <property type="evidence" value="ECO:0007669"/>
    <property type="project" value="UniProtKB-EC"/>
</dbReference>
<dbReference type="EC" id="7.1.1.2" evidence="4"/>
<organism evidence="21">
    <name type="scientific">Pyemotes zhonghuajia</name>
    <dbReference type="NCBI Taxonomy" id="2749944"/>
    <lineage>
        <taxon>Eukaryota</taxon>
        <taxon>Metazoa</taxon>
        <taxon>Ecdysozoa</taxon>
        <taxon>Arthropoda</taxon>
        <taxon>Chelicerata</taxon>
        <taxon>Arachnida</taxon>
        <taxon>Acari</taxon>
        <taxon>Acariformes</taxon>
        <taxon>Trombidiformes</taxon>
        <taxon>Prostigmata</taxon>
        <taxon>Eleutherengona</taxon>
        <taxon>Heterostigmata</taxon>
        <taxon>Pyemotoidea</taxon>
        <taxon>Pyemotidae</taxon>
        <taxon>Pyemotes</taxon>
    </lineage>
</organism>
<keyword evidence="10" id="KW-1278">Translocase</keyword>
<geneLocation type="mitochondrion" evidence="21"/>
<evidence type="ECO:0000256" key="3">
    <source>
        <dbReference type="ARBA" id="ARBA00007012"/>
    </source>
</evidence>
<evidence type="ECO:0000256" key="17">
    <source>
        <dbReference type="ARBA" id="ARBA00031028"/>
    </source>
</evidence>
<name>A0A8T9JEN1_9ACAR</name>
<evidence type="ECO:0000256" key="8">
    <source>
        <dbReference type="ARBA" id="ARBA00022692"/>
    </source>
</evidence>
<dbReference type="GO" id="GO:0006120">
    <property type="term" value="P:mitochondrial electron transport, NADH to ubiquinone"/>
    <property type="evidence" value="ECO:0007669"/>
    <property type="project" value="TreeGrafter"/>
</dbReference>
<keyword evidence="15 21" id="KW-0496">Mitochondrion</keyword>
<evidence type="ECO:0000256" key="10">
    <source>
        <dbReference type="ARBA" id="ARBA00022967"/>
    </source>
</evidence>
<evidence type="ECO:0000256" key="19">
    <source>
        <dbReference type="SAM" id="Phobius"/>
    </source>
</evidence>
<keyword evidence="11" id="KW-0249">Electron transport</keyword>
<evidence type="ECO:0000256" key="9">
    <source>
        <dbReference type="ARBA" id="ARBA00022792"/>
    </source>
</evidence>
<comment type="similarity">
    <text evidence="3">Belongs to the complex I subunit 2 family.</text>
</comment>
<feature type="transmembrane region" description="Helical" evidence="19">
    <location>
        <begin position="284"/>
        <end position="300"/>
    </location>
</feature>
<feature type="transmembrane region" description="Helical" evidence="19">
    <location>
        <begin position="121"/>
        <end position="150"/>
    </location>
</feature>
<dbReference type="EMBL" id="OM396909">
    <property type="protein sequence ID" value="UOK09676.1"/>
    <property type="molecule type" value="Genomic_DNA"/>
</dbReference>
<dbReference type="GO" id="GO:0005743">
    <property type="term" value="C:mitochondrial inner membrane"/>
    <property type="evidence" value="ECO:0007669"/>
    <property type="project" value="UniProtKB-SubCell"/>
</dbReference>
<keyword evidence="16 19" id="KW-0472">Membrane</keyword>
<feature type="transmembrane region" description="Helical" evidence="19">
    <location>
        <begin position="170"/>
        <end position="194"/>
    </location>
</feature>
<keyword evidence="6" id="KW-0813">Transport</keyword>
<evidence type="ECO:0000256" key="14">
    <source>
        <dbReference type="ARBA" id="ARBA00023075"/>
    </source>
</evidence>
<evidence type="ECO:0000256" key="15">
    <source>
        <dbReference type="ARBA" id="ARBA00023128"/>
    </source>
</evidence>
<evidence type="ECO:0000259" key="20">
    <source>
        <dbReference type="Pfam" id="PF00361"/>
    </source>
</evidence>
<evidence type="ECO:0000256" key="1">
    <source>
        <dbReference type="ARBA" id="ARBA00003257"/>
    </source>
</evidence>
<feature type="transmembrane region" description="Helical" evidence="19">
    <location>
        <begin position="215"/>
        <end position="235"/>
    </location>
</feature>
<accession>A0A8T9JEN1</accession>
<evidence type="ECO:0000256" key="5">
    <source>
        <dbReference type="ARBA" id="ARBA00021008"/>
    </source>
</evidence>
<evidence type="ECO:0000256" key="6">
    <source>
        <dbReference type="ARBA" id="ARBA00022448"/>
    </source>
</evidence>
<dbReference type="Pfam" id="PF00361">
    <property type="entry name" value="Proton_antipo_M"/>
    <property type="match status" value="1"/>
</dbReference>
<keyword evidence="12 19" id="KW-1133">Transmembrane helix</keyword>
<comment type="subcellular location">
    <subcellularLocation>
        <location evidence="2">Mitochondrion inner membrane</location>
        <topology evidence="2">Multi-pass membrane protein</topology>
    </subcellularLocation>
</comment>
<evidence type="ECO:0000256" key="11">
    <source>
        <dbReference type="ARBA" id="ARBA00022982"/>
    </source>
</evidence>
<protein>
    <recommendedName>
        <fullName evidence="5">NADH-ubiquinone oxidoreductase chain 2</fullName>
        <ecNumber evidence="4">7.1.1.2</ecNumber>
    </recommendedName>
    <alternativeName>
        <fullName evidence="17">NADH dehydrogenase subunit 2</fullName>
    </alternativeName>
</protein>
<feature type="transmembrane region" description="Helical" evidence="19">
    <location>
        <begin position="81"/>
        <end position="100"/>
    </location>
</feature>
<dbReference type="InterPro" id="IPR050175">
    <property type="entry name" value="Complex_I_Subunit_2"/>
</dbReference>
<reference evidence="21" key="1">
    <citation type="submission" date="2022-01" db="EMBL/GenBank/DDBJ databases">
        <title>Complete mitochondrial genome and phylogenetic analysis of Pyemotes zhonghuajia Yu,Zhang &amp; He (Prostigmata : Pyemotidae).</title>
        <authorList>
            <person name="Song Y.-F."/>
            <person name="Liu J.-F."/>
            <person name="Ye S."/>
        </authorList>
    </citation>
    <scope>NUCLEOTIDE SEQUENCE</scope>
</reference>